<dbReference type="Proteomes" id="UP001159042">
    <property type="component" value="Unassembled WGS sequence"/>
</dbReference>
<dbReference type="Pfam" id="PF19440">
    <property type="entry name" value="TTC7_N"/>
    <property type="match status" value="1"/>
</dbReference>
<keyword evidence="3" id="KW-1185">Reference proteome</keyword>
<dbReference type="AlphaFoldDB" id="A0AAV8W735"/>
<accession>A0AAV8W735</accession>
<dbReference type="InterPro" id="IPR045819">
    <property type="entry name" value="TTC7_N"/>
</dbReference>
<evidence type="ECO:0000313" key="2">
    <source>
        <dbReference type="EMBL" id="KAJ8921686.1"/>
    </source>
</evidence>
<evidence type="ECO:0000259" key="1">
    <source>
        <dbReference type="Pfam" id="PF19440"/>
    </source>
</evidence>
<dbReference type="EMBL" id="JANEYG010000009">
    <property type="protein sequence ID" value="KAJ8921686.1"/>
    <property type="molecule type" value="Genomic_DNA"/>
</dbReference>
<proteinExistence type="predicted"/>
<comment type="caution">
    <text evidence="2">The sequence shown here is derived from an EMBL/GenBank/DDBJ whole genome shotgun (WGS) entry which is preliminary data.</text>
</comment>
<name>A0AAV8W735_9CUCU</name>
<gene>
    <name evidence="2" type="ORF">NQ315_010596</name>
</gene>
<sequence length="83" mass="9138">MASSKFKKAEKEEELIKCFDLASDLCLLYMQKLEKELSTNTVNTGGSHSPQPSSVQKPLGDILEQALQAAPVIFLQLGKSDRL</sequence>
<feature type="domain" description="Tetratricopeptide repeat protein 7 N-terminal" evidence="1">
    <location>
        <begin position="2"/>
        <end position="79"/>
    </location>
</feature>
<reference evidence="2 3" key="1">
    <citation type="journal article" date="2023" name="Insect Mol. Biol.">
        <title>Genome sequencing provides insights into the evolution of gene families encoding plant cell wall-degrading enzymes in longhorned beetles.</title>
        <authorList>
            <person name="Shin N.R."/>
            <person name="Okamura Y."/>
            <person name="Kirsch R."/>
            <person name="Pauchet Y."/>
        </authorList>
    </citation>
    <scope>NUCLEOTIDE SEQUENCE [LARGE SCALE GENOMIC DNA]</scope>
    <source>
        <strain evidence="2">EAD_L_NR</strain>
    </source>
</reference>
<protein>
    <recommendedName>
        <fullName evidence="1">Tetratricopeptide repeat protein 7 N-terminal domain-containing protein</fullName>
    </recommendedName>
</protein>
<organism evidence="2 3">
    <name type="scientific">Exocentrus adspersus</name>
    <dbReference type="NCBI Taxonomy" id="1586481"/>
    <lineage>
        <taxon>Eukaryota</taxon>
        <taxon>Metazoa</taxon>
        <taxon>Ecdysozoa</taxon>
        <taxon>Arthropoda</taxon>
        <taxon>Hexapoda</taxon>
        <taxon>Insecta</taxon>
        <taxon>Pterygota</taxon>
        <taxon>Neoptera</taxon>
        <taxon>Endopterygota</taxon>
        <taxon>Coleoptera</taxon>
        <taxon>Polyphaga</taxon>
        <taxon>Cucujiformia</taxon>
        <taxon>Chrysomeloidea</taxon>
        <taxon>Cerambycidae</taxon>
        <taxon>Lamiinae</taxon>
        <taxon>Acanthocinini</taxon>
        <taxon>Exocentrus</taxon>
    </lineage>
</organism>
<evidence type="ECO:0000313" key="3">
    <source>
        <dbReference type="Proteomes" id="UP001159042"/>
    </source>
</evidence>